<evidence type="ECO:0000313" key="3">
    <source>
        <dbReference type="EMBL" id="CAF3752676.1"/>
    </source>
</evidence>
<dbReference type="EMBL" id="CAJOBA010005723">
    <property type="protein sequence ID" value="CAF3752676.1"/>
    <property type="molecule type" value="Genomic_DNA"/>
</dbReference>
<dbReference type="AlphaFoldDB" id="A0A8S2IGJ2"/>
<protein>
    <submittedName>
        <fullName evidence="3">Uncharacterized protein</fullName>
    </submittedName>
</protein>
<evidence type="ECO:0000313" key="4">
    <source>
        <dbReference type="Proteomes" id="UP000682733"/>
    </source>
</evidence>
<reference evidence="3" key="1">
    <citation type="submission" date="2021-02" db="EMBL/GenBank/DDBJ databases">
        <authorList>
            <person name="Nowell W R."/>
        </authorList>
    </citation>
    <scope>NUCLEOTIDE SEQUENCE</scope>
</reference>
<gene>
    <name evidence="2" type="ORF">OVA965_LOCUS13641</name>
    <name evidence="3" type="ORF">TMI583_LOCUS13644</name>
</gene>
<sequence>MGFVNKVVQQFNIGLDGVYVNTKLDHEVGDHDNMAYVEFQTLDVLPDAKHPYVCFTLYAKNSVQRTNEQQTTIKTENITDDNQQND</sequence>
<proteinExistence type="predicted"/>
<organism evidence="3 4">
    <name type="scientific">Didymodactylos carnosus</name>
    <dbReference type="NCBI Taxonomy" id="1234261"/>
    <lineage>
        <taxon>Eukaryota</taxon>
        <taxon>Metazoa</taxon>
        <taxon>Spiralia</taxon>
        <taxon>Gnathifera</taxon>
        <taxon>Rotifera</taxon>
        <taxon>Eurotatoria</taxon>
        <taxon>Bdelloidea</taxon>
        <taxon>Philodinida</taxon>
        <taxon>Philodinidae</taxon>
        <taxon>Didymodactylos</taxon>
    </lineage>
</organism>
<dbReference type="Proteomes" id="UP000682733">
    <property type="component" value="Unassembled WGS sequence"/>
</dbReference>
<dbReference type="EMBL" id="CAJNOK010005717">
    <property type="protein sequence ID" value="CAF0982114.1"/>
    <property type="molecule type" value="Genomic_DNA"/>
</dbReference>
<feature type="region of interest" description="Disordered" evidence="1">
    <location>
        <begin position="66"/>
        <end position="86"/>
    </location>
</feature>
<evidence type="ECO:0000313" key="2">
    <source>
        <dbReference type="EMBL" id="CAF0982114.1"/>
    </source>
</evidence>
<accession>A0A8S2IGJ2</accession>
<name>A0A8S2IGJ2_9BILA</name>
<dbReference type="Proteomes" id="UP000677228">
    <property type="component" value="Unassembled WGS sequence"/>
</dbReference>
<comment type="caution">
    <text evidence="3">The sequence shown here is derived from an EMBL/GenBank/DDBJ whole genome shotgun (WGS) entry which is preliminary data.</text>
</comment>
<evidence type="ECO:0000256" key="1">
    <source>
        <dbReference type="SAM" id="MobiDB-lite"/>
    </source>
</evidence>